<feature type="transmembrane region" description="Helical" evidence="2">
    <location>
        <begin position="20"/>
        <end position="41"/>
    </location>
</feature>
<protein>
    <recommendedName>
        <fullName evidence="5">PH domain-containing protein</fullName>
    </recommendedName>
</protein>
<dbReference type="EMBL" id="LT594324">
    <property type="protein sequence ID" value="SBT45351.1"/>
    <property type="molecule type" value="Genomic_DNA"/>
</dbReference>
<evidence type="ECO:0000313" key="4">
    <source>
        <dbReference type="Proteomes" id="UP000198765"/>
    </source>
</evidence>
<gene>
    <name evidence="3" type="ORF">GA0070621_2317</name>
</gene>
<keyword evidence="4" id="KW-1185">Reference proteome</keyword>
<feature type="transmembrane region" description="Helical" evidence="2">
    <location>
        <begin position="268"/>
        <end position="287"/>
    </location>
</feature>
<feature type="transmembrane region" description="Helical" evidence="2">
    <location>
        <begin position="65"/>
        <end position="86"/>
    </location>
</feature>
<evidence type="ECO:0000256" key="1">
    <source>
        <dbReference type="SAM" id="MobiDB-lite"/>
    </source>
</evidence>
<evidence type="ECO:0000256" key="2">
    <source>
        <dbReference type="SAM" id="Phobius"/>
    </source>
</evidence>
<proteinExistence type="predicted"/>
<keyword evidence="2" id="KW-0472">Membrane</keyword>
<evidence type="ECO:0000313" key="3">
    <source>
        <dbReference type="EMBL" id="SBT45351.1"/>
    </source>
</evidence>
<dbReference type="AlphaFoldDB" id="A0A1A8ZNA7"/>
<dbReference type="PATRIC" id="fig|299146.4.peg.2394"/>
<feature type="region of interest" description="Disordered" evidence="1">
    <location>
        <begin position="291"/>
        <end position="318"/>
    </location>
</feature>
<accession>A0A1A8ZNA7</accession>
<feature type="transmembrane region" description="Helical" evidence="2">
    <location>
        <begin position="92"/>
        <end position="111"/>
    </location>
</feature>
<organism evidence="3 4">
    <name type="scientific">Micromonospora narathiwatensis</name>
    <dbReference type="NCBI Taxonomy" id="299146"/>
    <lineage>
        <taxon>Bacteria</taxon>
        <taxon>Bacillati</taxon>
        <taxon>Actinomycetota</taxon>
        <taxon>Actinomycetes</taxon>
        <taxon>Micromonosporales</taxon>
        <taxon>Micromonosporaceae</taxon>
        <taxon>Micromonospora</taxon>
    </lineage>
</organism>
<reference evidence="3 4" key="1">
    <citation type="submission" date="2016-06" db="EMBL/GenBank/DDBJ databases">
        <authorList>
            <person name="Kjaerup R.B."/>
            <person name="Dalgaard T.S."/>
            <person name="Juul-Madsen H.R."/>
        </authorList>
    </citation>
    <scope>NUCLEOTIDE SEQUENCE [LARGE SCALE GENOMIC DNA]</scope>
    <source>
        <strain evidence="3 4">DSM 45248</strain>
    </source>
</reference>
<dbReference type="Proteomes" id="UP000198765">
    <property type="component" value="Chromosome I"/>
</dbReference>
<keyword evidence="2" id="KW-1133">Transmembrane helix</keyword>
<name>A0A1A8ZNA7_9ACTN</name>
<feature type="transmembrane region" description="Helical" evidence="2">
    <location>
        <begin position="239"/>
        <end position="256"/>
    </location>
</feature>
<keyword evidence="2" id="KW-0812">Transmembrane</keyword>
<evidence type="ECO:0008006" key="5">
    <source>
        <dbReference type="Google" id="ProtNLM"/>
    </source>
</evidence>
<sequence length="318" mass="34696">MAGLGVFAAELIIGVGYPAPIYIACLVSMAILLGVAVVVALRHNRRPWATLLVDERDRSFRTPPYASNLLLGLLVLQLAGLCLVGIHETWAGLVAGLFFCGMLAAMWRALWQGAGLTLRPSGIEAGKMAGALTVPWEALAPEPPVRGENRWQIKLRYARPELVTMTGWTPTRNEVAFEDGDPDLVARAIATYAAEPDRRHAIGTLAELERLEAGIPAQRRGRTREFVEPAPTRTTVRRVIVGLVLSALSFVAAFVADRRGWPLWVSGPFGWFGAHQLHLAFVGWRAARRAQHGADESPEGEQPDLPRASSALERENHA</sequence>